<evidence type="ECO:0000313" key="2">
    <source>
        <dbReference type="EMBL" id="KIN04999.1"/>
    </source>
</evidence>
<keyword evidence="3" id="KW-1185">Reference proteome</keyword>
<dbReference type="EMBL" id="KN832872">
    <property type="protein sequence ID" value="KIN04999.1"/>
    <property type="molecule type" value="Genomic_DNA"/>
</dbReference>
<feature type="compositionally biased region" description="Basic residues" evidence="1">
    <location>
        <begin position="156"/>
        <end position="180"/>
    </location>
</feature>
<feature type="region of interest" description="Disordered" evidence="1">
    <location>
        <begin position="1"/>
        <end position="29"/>
    </location>
</feature>
<sequence length="180" mass="20398">MSNHYDDPGHLSPPRTRHSATANRQKDSKSELLLVGLQYQFPVEEVYPTQLESLEDNIDLTSPNVATLEYSTVILSARQASGYVESSHSSTESGNGLPLQTPLPRPWEQQPIHQQYPIGLHDYPDQVMLARWESQYPIDEPFHNVRSAAQVPEHYQHHKNVGRTGNRRHGDKKMHSGSKA</sequence>
<organism evidence="2 3">
    <name type="scientific">Oidiodendron maius (strain Zn)</name>
    <dbReference type="NCBI Taxonomy" id="913774"/>
    <lineage>
        <taxon>Eukaryota</taxon>
        <taxon>Fungi</taxon>
        <taxon>Dikarya</taxon>
        <taxon>Ascomycota</taxon>
        <taxon>Pezizomycotina</taxon>
        <taxon>Leotiomycetes</taxon>
        <taxon>Leotiomycetes incertae sedis</taxon>
        <taxon>Myxotrichaceae</taxon>
        <taxon>Oidiodendron</taxon>
    </lineage>
</organism>
<dbReference type="HOGENOM" id="CLU_1496672_0_0_1"/>
<protein>
    <submittedName>
        <fullName evidence="2">Uncharacterized protein</fullName>
    </submittedName>
</protein>
<reference evidence="2 3" key="1">
    <citation type="submission" date="2014-04" db="EMBL/GenBank/DDBJ databases">
        <authorList>
            <consortium name="DOE Joint Genome Institute"/>
            <person name="Kuo A."/>
            <person name="Martino E."/>
            <person name="Perotto S."/>
            <person name="Kohler A."/>
            <person name="Nagy L.G."/>
            <person name="Floudas D."/>
            <person name="Copeland A."/>
            <person name="Barry K.W."/>
            <person name="Cichocki N."/>
            <person name="Veneault-Fourrey C."/>
            <person name="LaButti K."/>
            <person name="Lindquist E.A."/>
            <person name="Lipzen A."/>
            <person name="Lundell T."/>
            <person name="Morin E."/>
            <person name="Murat C."/>
            <person name="Sun H."/>
            <person name="Tunlid A."/>
            <person name="Henrissat B."/>
            <person name="Grigoriev I.V."/>
            <person name="Hibbett D.S."/>
            <person name="Martin F."/>
            <person name="Nordberg H.P."/>
            <person name="Cantor M.N."/>
            <person name="Hua S.X."/>
        </authorList>
    </citation>
    <scope>NUCLEOTIDE SEQUENCE [LARGE SCALE GENOMIC DNA]</scope>
    <source>
        <strain evidence="2 3">Zn</strain>
    </source>
</reference>
<evidence type="ECO:0000256" key="1">
    <source>
        <dbReference type="SAM" id="MobiDB-lite"/>
    </source>
</evidence>
<reference evidence="3" key="2">
    <citation type="submission" date="2015-01" db="EMBL/GenBank/DDBJ databases">
        <title>Evolutionary Origins and Diversification of the Mycorrhizal Mutualists.</title>
        <authorList>
            <consortium name="DOE Joint Genome Institute"/>
            <consortium name="Mycorrhizal Genomics Consortium"/>
            <person name="Kohler A."/>
            <person name="Kuo A."/>
            <person name="Nagy L.G."/>
            <person name="Floudas D."/>
            <person name="Copeland A."/>
            <person name="Barry K.W."/>
            <person name="Cichocki N."/>
            <person name="Veneault-Fourrey C."/>
            <person name="LaButti K."/>
            <person name="Lindquist E.A."/>
            <person name="Lipzen A."/>
            <person name="Lundell T."/>
            <person name="Morin E."/>
            <person name="Murat C."/>
            <person name="Riley R."/>
            <person name="Ohm R."/>
            <person name="Sun H."/>
            <person name="Tunlid A."/>
            <person name="Henrissat B."/>
            <person name="Grigoriev I.V."/>
            <person name="Hibbett D.S."/>
            <person name="Martin F."/>
        </authorList>
    </citation>
    <scope>NUCLEOTIDE SEQUENCE [LARGE SCALE GENOMIC DNA]</scope>
    <source>
        <strain evidence="3">Zn</strain>
    </source>
</reference>
<dbReference type="Proteomes" id="UP000054321">
    <property type="component" value="Unassembled WGS sequence"/>
</dbReference>
<dbReference type="InParanoid" id="A0A0C3D170"/>
<feature type="region of interest" description="Disordered" evidence="1">
    <location>
        <begin position="155"/>
        <end position="180"/>
    </location>
</feature>
<name>A0A0C3D170_OIDMZ</name>
<accession>A0A0C3D170</accession>
<evidence type="ECO:0000313" key="3">
    <source>
        <dbReference type="Proteomes" id="UP000054321"/>
    </source>
</evidence>
<gene>
    <name evidence="2" type="ORF">OIDMADRAFT_25605</name>
</gene>
<dbReference type="AlphaFoldDB" id="A0A0C3D170"/>
<proteinExistence type="predicted"/>